<dbReference type="GO" id="GO:0003723">
    <property type="term" value="F:RNA binding"/>
    <property type="evidence" value="ECO:0007669"/>
    <property type="project" value="InterPro"/>
</dbReference>
<dbReference type="Proteomes" id="UP000465304">
    <property type="component" value="Unassembled WGS sequence"/>
</dbReference>
<dbReference type="InterPro" id="IPR012074">
    <property type="entry name" value="GAF_ANTAR"/>
</dbReference>
<keyword evidence="3" id="KW-0805">Transcription regulation</keyword>
<dbReference type="SUPFAM" id="SSF55781">
    <property type="entry name" value="GAF domain-like"/>
    <property type="match status" value="1"/>
</dbReference>
<dbReference type="InterPro" id="IPR011006">
    <property type="entry name" value="CheY-like_superfamily"/>
</dbReference>
<evidence type="ECO:0000259" key="5">
    <source>
        <dbReference type="PROSITE" id="PS50921"/>
    </source>
</evidence>
<dbReference type="InterPro" id="IPR029016">
    <property type="entry name" value="GAF-like_dom_sf"/>
</dbReference>
<dbReference type="Gene3D" id="1.10.10.10">
    <property type="entry name" value="Winged helix-like DNA-binding domain superfamily/Winged helix DNA-binding domain"/>
    <property type="match status" value="1"/>
</dbReference>
<evidence type="ECO:0000256" key="1">
    <source>
        <dbReference type="ARBA" id="ARBA00022679"/>
    </source>
</evidence>
<dbReference type="InterPro" id="IPR003018">
    <property type="entry name" value="GAF"/>
</dbReference>
<dbReference type="GO" id="GO:0016301">
    <property type="term" value="F:kinase activity"/>
    <property type="evidence" value="ECO:0007669"/>
    <property type="project" value="UniProtKB-KW"/>
</dbReference>
<dbReference type="InterPro" id="IPR036388">
    <property type="entry name" value="WH-like_DNA-bd_sf"/>
</dbReference>
<reference evidence="6 7" key="1">
    <citation type="journal article" date="2019" name="Emerg. Microbes Infect.">
        <title>Comprehensive subspecies identification of 175 nontuberculous mycobacteria species based on 7547 genomic profiles.</title>
        <authorList>
            <person name="Matsumoto Y."/>
            <person name="Kinjo T."/>
            <person name="Motooka D."/>
            <person name="Nabeya D."/>
            <person name="Jung N."/>
            <person name="Uechi K."/>
            <person name="Horii T."/>
            <person name="Iida T."/>
            <person name="Fujita J."/>
            <person name="Nakamura S."/>
        </authorList>
    </citation>
    <scope>NUCLEOTIDE SEQUENCE [LARGE SCALE GENOMIC DNA]</scope>
    <source>
        <strain evidence="6 7">JCM 30996</strain>
    </source>
</reference>
<dbReference type="Pfam" id="PF13185">
    <property type="entry name" value="GAF_2"/>
    <property type="match status" value="1"/>
</dbReference>
<dbReference type="SUPFAM" id="SSF52172">
    <property type="entry name" value="CheY-like"/>
    <property type="match status" value="1"/>
</dbReference>
<gene>
    <name evidence="6" type="ORF">MHIP_04280</name>
</gene>
<keyword evidence="1" id="KW-0808">Transferase</keyword>
<comment type="caution">
    <text evidence="6">The sequence shown here is derived from an EMBL/GenBank/DDBJ whole genome shotgun (WGS) entry which is preliminary data.</text>
</comment>
<dbReference type="PROSITE" id="PS50921">
    <property type="entry name" value="ANTAR"/>
    <property type="match status" value="1"/>
</dbReference>
<name>A0A7I9ZFZ4_9MYCO</name>
<dbReference type="Pfam" id="PF03861">
    <property type="entry name" value="ANTAR"/>
    <property type="match status" value="1"/>
</dbReference>
<feature type="domain" description="ANTAR" evidence="5">
    <location>
        <begin position="163"/>
        <end position="224"/>
    </location>
</feature>
<protein>
    <recommendedName>
        <fullName evidence="5">ANTAR domain-containing protein</fullName>
    </recommendedName>
</protein>
<sequence>MNSPASVDETIRAAMIQLIQGHMKDTALEHALSSITSSAVELIEGVDFAGMLVMYEGEARSVAPTVALAAELDTVQLRHQQGPCLDAAITEAVIISSDLREERRWPSFAPAAVAVGVYSIVSYRLIPQHKVTGALNLFSHEPRSFDEAGRTTGALLATMATVAMMSAVREEQFETALASRDLIGQAKGILMNHYQIDAERAFAMLRHLSQNDNIPVRTIAQQIIDNF</sequence>
<dbReference type="SMART" id="SM01012">
    <property type="entry name" value="ANTAR"/>
    <property type="match status" value="1"/>
</dbReference>
<dbReference type="AlphaFoldDB" id="A0A7I9ZFZ4"/>
<organism evidence="6 7">
    <name type="scientific">Mycolicibacterium hippocampi</name>
    <dbReference type="NCBI Taxonomy" id="659824"/>
    <lineage>
        <taxon>Bacteria</taxon>
        <taxon>Bacillati</taxon>
        <taxon>Actinomycetota</taxon>
        <taxon>Actinomycetes</taxon>
        <taxon>Mycobacteriales</taxon>
        <taxon>Mycobacteriaceae</taxon>
        <taxon>Mycolicibacterium</taxon>
    </lineage>
</organism>
<dbReference type="Gene3D" id="3.30.450.40">
    <property type="match status" value="1"/>
</dbReference>
<evidence type="ECO:0000256" key="2">
    <source>
        <dbReference type="ARBA" id="ARBA00022777"/>
    </source>
</evidence>
<dbReference type="EMBL" id="BLLB01000002">
    <property type="protein sequence ID" value="GFG99944.1"/>
    <property type="molecule type" value="Genomic_DNA"/>
</dbReference>
<accession>A0A7I9ZFZ4</accession>
<keyword evidence="2" id="KW-0418">Kinase</keyword>
<evidence type="ECO:0000313" key="7">
    <source>
        <dbReference type="Proteomes" id="UP000465304"/>
    </source>
</evidence>
<keyword evidence="7" id="KW-1185">Reference proteome</keyword>
<dbReference type="RefSeq" id="WP_163886690.1">
    <property type="nucleotide sequence ID" value="NZ_BLLB01000002.1"/>
</dbReference>
<dbReference type="InterPro" id="IPR005561">
    <property type="entry name" value="ANTAR"/>
</dbReference>
<proteinExistence type="predicted"/>
<evidence type="ECO:0000313" key="6">
    <source>
        <dbReference type="EMBL" id="GFG99944.1"/>
    </source>
</evidence>
<evidence type="ECO:0000256" key="3">
    <source>
        <dbReference type="ARBA" id="ARBA00023015"/>
    </source>
</evidence>
<evidence type="ECO:0000256" key="4">
    <source>
        <dbReference type="ARBA" id="ARBA00023163"/>
    </source>
</evidence>
<dbReference type="PIRSF" id="PIRSF036625">
    <property type="entry name" value="GAF_ANTAR"/>
    <property type="match status" value="1"/>
</dbReference>
<keyword evidence="4" id="KW-0804">Transcription</keyword>